<dbReference type="Proteomes" id="UP001181533">
    <property type="component" value="Unassembled WGS sequence"/>
</dbReference>
<dbReference type="RefSeq" id="WP_309414985.1">
    <property type="nucleotide sequence ID" value="NZ_VKQN01000240.1"/>
</dbReference>
<protein>
    <submittedName>
        <fullName evidence="1">Uncharacterized protein</fullName>
    </submittedName>
</protein>
<feature type="non-terminal residue" evidence="1">
    <location>
        <position position="1"/>
    </location>
</feature>
<accession>A0AB35PNJ4</accession>
<organism evidence="1 2">
    <name type="scientific">Bacillus thuringiensis</name>
    <dbReference type="NCBI Taxonomy" id="1428"/>
    <lineage>
        <taxon>Bacteria</taxon>
        <taxon>Bacillati</taxon>
        <taxon>Bacillota</taxon>
        <taxon>Bacilli</taxon>
        <taxon>Bacillales</taxon>
        <taxon>Bacillaceae</taxon>
        <taxon>Bacillus</taxon>
        <taxon>Bacillus cereus group</taxon>
    </lineage>
</organism>
<evidence type="ECO:0000313" key="1">
    <source>
        <dbReference type="EMBL" id="MDR4181163.1"/>
    </source>
</evidence>
<sequence length="100" mass="12020">GISYDGRLLEKYNEKPYQFEVNAHPEKTLAYEIEETKELPVKRLWEAKACFEAEVWRLNMQYSFNWKGHTGIRDKRTAEYAVDWKGMYKLEDYGDVKDLF</sequence>
<evidence type="ECO:0000313" key="2">
    <source>
        <dbReference type="Proteomes" id="UP001181533"/>
    </source>
</evidence>
<feature type="non-terminal residue" evidence="1">
    <location>
        <position position="100"/>
    </location>
</feature>
<proteinExistence type="predicted"/>
<name>A0AB35PNJ4_BACTU</name>
<comment type="caution">
    <text evidence="1">The sequence shown here is derived from an EMBL/GenBank/DDBJ whole genome shotgun (WGS) entry which is preliminary data.</text>
</comment>
<dbReference type="AlphaFoldDB" id="A0AB35PNJ4"/>
<reference evidence="1" key="1">
    <citation type="submission" date="2019-07" db="EMBL/GenBank/DDBJ databases">
        <title>Phylogenomic Reclassification of ATCC Bacillus Strains and Various Taxa within the Genus Bacillus.</title>
        <authorList>
            <person name="Riojas M.A."/>
            <person name="Frank A.M."/>
            <person name="Fenn S.L."/>
            <person name="King S.P."/>
            <person name="Brower S.M."/>
            <person name="Hazbon M.H."/>
        </authorList>
    </citation>
    <scope>NUCLEOTIDE SEQUENCE</scope>
    <source>
        <strain evidence="1">ATCC 35646</strain>
    </source>
</reference>
<gene>
    <name evidence="1" type="ORF">FO599_35495</name>
</gene>
<dbReference type="EMBL" id="VKQN01000240">
    <property type="protein sequence ID" value="MDR4181163.1"/>
    <property type="molecule type" value="Genomic_DNA"/>
</dbReference>